<dbReference type="EMBL" id="CAXJIO010000017">
    <property type="protein sequence ID" value="CAL2104510.1"/>
    <property type="molecule type" value="Genomic_DNA"/>
</dbReference>
<accession>A0ABM9PFW2</accession>
<evidence type="ECO:0000313" key="2">
    <source>
        <dbReference type="EMBL" id="CAL2104510.1"/>
    </source>
</evidence>
<dbReference type="Pfam" id="PF14064">
    <property type="entry name" value="HmuY"/>
    <property type="match status" value="1"/>
</dbReference>
<gene>
    <name evidence="2" type="ORF">T190423A01A_80047</name>
</gene>
<reference evidence="2 3" key="1">
    <citation type="submission" date="2024-05" db="EMBL/GenBank/DDBJ databases">
        <authorList>
            <person name="Duchaud E."/>
        </authorList>
    </citation>
    <scope>NUCLEOTIDE SEQUENCE [LARGE SCALE GENOMIC DNA]</scope>
    <source>
        <strain evidence="2">Ena-SAMPLE-TAB-13-05-2024-13:56:06:370-140308</strain>
    </source>
</reference>
<sequence length="205" mass="22080">MKKIILLMAAVSTLVFTSCSDSDGEVSQPVQAVTITDFYAPQNADYTVTPPVISGDFAKFSFKEGKKVTGDNWDIAIRGTRILVNGGSVIGLTDEPARTGSASLAVVSNTFAEVKTAPADSEFKQDAAGVYALPHGSGNGWYTYAGGVVTRIAGKVFVVKTIDGNYAKMSIKSYYKNDDSSNIANARYYRFEYVYNPNVGDKSFQ</sequence>
<evidence type="ECO:0008006" key="4">
    <source>
        <dbReference type="Google" id="ProtNLM"/>
    </source>
</evidence>
<protein>
    <recommendedName>
        <fullName evidence="4">HmuY protein</fullName>
    </recommendedName>
</protein>
<name>A0ABM9PFW2_9FLAO</name>
<feature type="chain" id="PRO_5045355370" description="HmuY protein" evidence="1">
    <location>
        <begin position="22"/>
        <end position="205"/>
    </location>
</feature>
<keyword evidence="3" id="KW-1185">Reference proteome</keyword>
<organism evidence="2 3">
    <name type="scientific">Tenacibaculum polynesiense</name>
    <dbReference type="NCBI Taxonomy" id="3137857"/>
    <lineage>
        <taxon>Bacteria</taxon>
        <taxon>Pseudomonadati</taxon>
        <taxon>Bacteroidota</taxon>
        <taxon>Flavobacteriia</taxon>
        <taxon>Flavobacteriales</taxon>
        <taxon>Flavobacteriaceae</taxon>
        <taxon>Tenacibaculum</taxon>
    </lineage>
</organism>
<dbReference type="RefSeq" id="WP_348718896.1">
    <property type="nucleotide sequence ID" value="NZ_CAXJIO010000017.1"/>
</dbReference>
<proteinExistence type="predicted"/>
<dbReference type="CDD" id="cd12105">
    <property type="entry name" value="HmuY"/>
    <property type="match status" value="1"/>
</dbReference>
<evidence type="ECO:0000313" key="3">
    <source>
        <dbReference type="Proteomes" id="UP001497527"/>
    </source>
</evidence>
<dbReference type="PROSITE" id="PS51257">
    <property type="entry name" value="PROKAR_LIPOPROTEIN"/>
    <property type="match status" value="1"/>
</dbReference>
<dbReference type="InterPro" id="IPR025921">
    <property type="entry name" value="HmuY"/>
</dbReference>
<keyword evidence="1" id="KW-0732">Signal</keyword>
<comment type="caution">
    <text evidence="2">The sequence shown here is derived from an EMBL/GenBank/DDBJ whole genome shotgun (WGS) entry which is preliminary data.</text>
</comment>
<dbReference type="Proteomes" id="UP001497527">
    <property type="component" value="Unassembled WGS sequence"/>
</dbReference>
<evidence type="ECO:0000256" key="1">
    <source>
        <dbReference type="SAM" id="SignalP"/>
    </source>
</evidence>
<feature type="signal peptide" evidence="1">
    <location>
        <begin position="1"/>
        <end position="21"/>
    </location>
</feature>